<proteinExistence type="predicted"/>
<dbReference type="RefSeq" id="WP_348250430.1">
    <property type="nucleotide sequence ID" value="NZ_JAMPLM010000004.1"/>
</dbReference>
<sequence length="136" mass="15625">MQAENSRKRIRSVLLPLALLILLIGGLFRYCNPGPTEEEIKSLLSKNLPVGSNVQQVRTFLESRQISCDYYPNLPHGSLFDEVEPSKQRVVRGYLTAGIPEVERGFLTKSGLYMQFYFDKDKRLVDYIVKKWVMAP</sequence>
<evidence type="ECO:0000313" key="1">
    <source>
        <dbReference type="EMBL" id="MEP1058164.1"/>
    </source>
</evidence>
<name>A0ABV0KG31_9CYAN</name>
<accession>A0ABV0KG31</accession>
<protein>
    <submittedName>
        <fullName evidence="1">Uncharacterized protein</fullName>
    </submittedName>
</protein>
<evidence type="ECO:0000313" key="2">
    <source>
        <dbReference type="Proteomes" id="UP001476950"/>
    </source>
</evidence>
<keyword evidence="2" id="KW-1185">Reference proteome</keyword>
<gene>
    <name evidence="1" type="ORF">NDI38_06895</name>
</gene>
<reference evidence="1 2" key="1">
    <citation type="submission" date="2022-04" db="EMBL/GenBank/DDBJ databases">
        <title>Positive selection, recombination, and allopatry shape intraspecific diversity of widespread and dominant cyanobacteria.</title>
        <authorList>
            <person name="Wei J."/>
            <person name="Shu W."/>
            <person name="Hu C."/>
        </authorList>
    </citation>
    <scope>NUCLEOTIDE SEQUENCE [LARGE SCALE GENOMIC DNA]</scope>
    <source>
        <strain evidence="1 2">AS-A4</strain>
    </source>
</reference>
<dbReference type="EMBL" id="JAMPLM010000004">
    <property type="protein sequence ID" value="MEP1058164.1"/>
    <property type="molecule type" value="Genomic_DNA"/>
</dbReference>
<organism evidence="1 2">
    <name type="scientific">Stenomitos frigidus AS-A4</name>
    <dbReference type="NCBI Taxonomy" id="2933935"/>
    <lineage>
        <taxon>Bacteria</taxon>
        <taxon>Bacillati</taxon>
        <taxon>Cyanobacteriota</taxon>
        <taxon>Cyanophyceae</taxon>
        <taxon>Leptolyngbyales</taxon>
        <taxon>Leptolyngbyaceae</taxon>
        <taxon>Stenomitos</taxon>
    </lineage>
</organism>
<dbReference type="Proteomes" id="UP001476950">
    <property type="component" value="Unassembled WGS sequence"/>
</dbReference>
<comment type="caution">
    <text evidence="1">The sequence shown here is derived from an EMBL/GenBank/DDBJ whole genome shotgun (WGS) entry which is preliminary data.</text>
</comment>